<organism evidence="2 3">
    <name type="scientific">Anopheles culicifacies</name>
    <dbReference type="NCBI Taxonomy" id="139723"/>
    <lineage>
        <taxon>Eukaryota</taxon>
        <taxon>Metazoa</taxon>
        <taxon>Ecdysozoa</taxon>
        <taxon>Arthropoda</taxon>
        <taxon>Hexapoda</taxon>
        <taxon>Insecta</taxon>
        <taxon>Pterygota</taxon>
        <taxon>Neoptera</taxon>
        <taxon>Endopterygota</taxon>
        <taxon>Diptera</taxon>
        <taxon>Nematocera</taxon>
        <taxon>Culicoidea</taxon>
        <taxon>Culicidae</taxon>
        <taxon>Anophelinae</taxon>
        <taxon>Anopheles</taxon>
        <taxon>culicifacies species complex</taxon>
    </lineage>
</organism>
<dbReference type="VEuPathDB" id="VectorBase:ACUA001372"/>
<accession>A0A182LT87</accession>
<dbReference type="EMBL" id="AXCM01009981">
    <property type="status" value="NOT_ANNOTATED_CDS"/>
    <property type="molecule type" value="Genomic_DNA"/>
</dbReference>
<evidence type="ECO:0000313" key="2">
    <source>
        <dbReference type="EnsemblMetazoa" id="ACUA001372-PA"/>
    </source>
</evidence>
<reference evidence="2" key="2">
    <citation type="submission" date="2020-05" db="UniProtKB">
        <authorList>
            <consortium name="EnsemblMetazoa"/>
        </authorList>
    </citation>
    <scope>IDENTIFICATION</scope>
    <source>
        <strain evidence="2">A-37</strain>
    </source>
</reference>
<proteinExistence type="predicted"/>
<feature type="transmembrane region" description="Helical" evidence="1">
    <location>
        <begin position="12"/>
        <end position="37"/>
    </location>
</feature>
<dbReference type="Proteomes" id="UP000075883">
    <property type="component" value="Unassembled WGS sequence"/>
</dbReference>
<name>A0A182LT87_9DIPT</name>
<evidence type="ECO:0000256" key="1">
    <source>
        <dbReference type="SAM" id="Phobius"/>
    </source>
</evidence>
<keyword evidence="1" id="KW-0812">Transmembrane</keyword>
<dbReference type="EnsemblMetazoa" id="ACUA001372-RA">
    <property type="protein sequence ID" value="ACUA001372-PA"/>
    <property type="gene ID" value="ACUA001372"/>
</dbReference>
<keyword evidence="1" id="KW-1133">Transmembrane helix</keyword>
<reference evidence="3" key="1">
    <citation type="submission" date="2013-09" db="EMBL/GenBank/DDBJ databases">
        <title>The Genome Sequence of Anopheles culicifacies species A.</title>
        <authorList>
            <consortium name="The Broad Institute Genomics Platform"/>
            <person name="Neafsey D.E."/>
            <person name="Besansky N."/>
            <person name="Howell P."/>
            <person name="Walton C."/>
            <person name="Young S.K."/>
            <person name="Zeng Q."/>
            <person name="Gargeya S."/>
            <person name="Fitzgerald M."/>
            <person name="Haas B."/>
            <person name="Abouelleil A."/>
            <person name="Allen A.W."/>
            <person name="Alvarado L."/>
            <person name="Arachchi H.M."/>
            <person name="Berlin A.M."/>
            <person name="Chapman S.B."/>
            <person name="Gainer-Dewar J."/>
            <person name="Goldberg J."/>
            <person name="Griggs A."/>
            <person name="Gujja S."/>
            <person name="Hansen M."/>
            <person name="Howarth C."/>
            <person name="Imamovic A."/>
            <person name="Ireland A."/>
            <person name="Larimer J."/>
            <person name="McCowan C."/>
            <person name="Murphy C."/>
            <person name="Pearson M."/>
            <person name="Poon T.W."/>
            <person name="Priest M."/>
            <person name="Roberts A."/>
            <person name="Saif S."/>
            <person name="Shea T."/>
            <person name="Sisk P."/>
            <person name="Sykes S."/>
            <person name="Wortman J."/>
            <person name="Nusbaum C."/>
            <person name="Birren B."/>
        </authorList>
    </citation>
    <scope>NUCLEOTIDE SEQUENCE [LARGE SCALE GENOMIC DNA]</scope>
    <source>
        <strain evidence="3">A-37</strain>
    </source>
</reference>
<protein>
    <submittedName>
        <fullName evidence="2">Uncharacterized protein</fullName>
    </submittedName>
</protein>
<keyword evidence="3" id="KW-1185">Reference proteome</keyword>
<sequence length="212" mass="21615">MAGVVLSVPEDVAAAVVGVAIVVVVSVSAVFVVPAVAASAATEVKEELDPLPPVPLCNADEDTVADEDDKAVVAEIFAPTVSRCFRVSDRGVVPAIDATASDVGDSLGRLVVTHPAILVLTLLPVVEAPPLVVERVEVVMYELPLLASVPVGNVVERFVGRMASDAASAPPPPLLLLLPPPPAPPPPAPPAPWLLWGLSRSGSSFGSVSGLL</sequence>
<evidence type="ECO:0000313" key="3">
    <source>
        <dbReference type="Proteomes" id="UP000075883"/>
    </source>
</evidence>
<dbReference type="AlphaFoldDB" id="A0A182LT87"/>
<keyword evidence="1" id="KW-0472">Membrane</keyword>